<organism evidence="1 2">
    <name type="scientific">Undibacterium arcticum</name>
    <dbReference type="NCBI Taxonomy" id="1762892"/>
    <lineage>
        <taxon>Bacteria</taxon>
        <taxon>Pseudomonadati</taxon>
        <taxon>Pseudomonadota</taxon>
        <taxon>Betaproteobacteria</taxon>
        <taxon>Burkholderiales</taxon>
        <taxon>Oxalobacteraceae</taxon>
        <taxon>Undibacterium</taxon>
    </lineage>
</organism>
<sequence>MSNILIHDMHDAKELDASSMAKVHGGIWKRNGVIPGYTAPTVLYDDGINVQTTDPKTSNVGYDSPFTPIPA</sequence>
<dbReference type="EMBL" id="JBHRTP010000071">
    <property type="protein sequence ID" value="MFC3110210.1"/>
    <property type="molecule type" value="Genomic_DNA"/>
</dbReference>
<name>A0ABV7F5K6_9BURK</name>
<reference evidence="2" key="1">
    <citation type="journal article" date="2019" name="Int. J. Syst. Evol. Microbiol.">
        <title>The Global Catalogue of Microorganisms (GCM) 10K type strain sequencing project: providing services to taxonomists for standard genome sequencing and annotation.</title>
        <authorList>
            <consortium name="The Broad Institute Genomics Platform"/>
            <consortium name="The Broad Institute Genome Sequencing Center for Infectious Disease"/>
            <person name="Wu L."/>
            <person name="Ma J."/>
        </authorList>
    </citation>
    <scope>NUCLEOTIDE SEQUENCE [LARGE SCALE GENOMIC DNA]</scope>
    <source>
        <strain evidence="2">KCTC 42986</strain>
    </source>
</reference>
<protein>
    <submittedName>
        <fullName evidence="1">Uncharacterized protein</fullName>
    </submittedName>
</protein>
<gene>
    <name evidence="1" type="ORF">ACFOFO_19970</name>
</gene>
<evidence type="ECO:0000313" key="2">
    <source>
        <dbReference type="Proteomes" id="UP001595530"/>
    </source>
</evidence>
<accession>A0ABV7F5K6</accession>
<proteinExistence type="predicted"/>
<dbReference type="RefSeq" id="WP_390328619.1">
    <property type="nucleotide sequence ID" value="NZ_JBHRTP010000071.1"/>
</dbReference>
<comment type="caution">
    <text evidence="1">The sequence shown here is derived from an EMBL/GenBank/DDBJ whole genome shotgun (WGS) entry which is preliminary data.</text>
</comment>
<dbReference type="Proteomes" id="UP001595530">
    <property type="component" value="Unassembled WGS sequence"/>
</dbReference>
<keyword evidence="2" id="KW-1185">Reference proteome</keyword>
<evidence type="ECO:0000313" key="1">
    <source>
        <dbReference type="EMBL" id="MFC3110210.1"/>
    </source>
</evidence>